<dbReference type="AlphaFoldDB" id="A0A840RSE5"/>
<evidence type="ECO:0000313" key="2">
    <source>
        <dbReference type="EMBL" id="MBB5199886.1"/>
    </source>
</evidence>
<feature type="domain" description="Type II secretion system protein GspE N-terminal" evidence="1">
    <location>
        <begin position="83"/>
        <end position="170"/>
    </location>
</feature>
<accession>A0A840RSE5</accession>
<dbReference type="Pfam" id="PF05157">
    <property type="entry name" value="MshEN"/>
    <property type="match status" value="1"/>
</dbReference>
<protein>
    <recommendedName>
        <fullName evidence="1">Type II secretion system protein GspE N-terminal domain-containing protein</fullName>
    </recommendedName>
</protein>
<keyword evidence="3" id="KW-1185">Reference proteome</keyword>
<gene>
    <name evidence="2" type="ORF">HNR39_001718</name>
</gene>
<dbReference type="InterPro" id="IPR037257">
    <property type="entry name" value="T2SS_E_N_sf"/>
</dbReference>
<dbReference type="SUPFAM" id="SSF160246">
    <property type="entry name" value="EspE N-terminal domain-like"/>
    <property type="match status" value="1"/>
</dbReference>
<comment type="caution">
    <text evidence="2">The sequence shown here is derived from an EMBL/GenBank/DDBJ whole genome shotgun (WGS) entry which is preliminary data.</text>
</comment>
<dbReference type="RefSeq" id="WP_168056247.1">
    <property type="nucleotide sequence ID" value="NZ_JAAOZT010000009.1"/>
</dbReference>
<evidence type="ECO:0000259" key="1">
    <source>
        <dbReference type="Pfam" id="PF05157"/>
    </source>
</evidence>
<dbReference type="Gene3D" id="3.30.300.160">
    <property type="entry name" value="Type II secretion system, protein E, N-terminal domain"/>
    <property type="match status" value="1"/>
</dbReference>
<proteinExistence type="predicted"/>
<dbReference type="Proteomes" id="UP000571084">
    <property type="component" value="Unassembled WGS sequence"/>
</dbReference>
<sequence length="176" mass="19572">MPSIAPKHATTKLQVELALQRQKTLPLLRLGEALMQESLIAADQLELALQRQNEDKGSRLGEILCDMGFVDQEIMKRILVSKLGIPFIALTGFQFDPVVIEMVPEIFARKFTVIPLYLVMSRMVVAMKDPLSLEALEILAFYTQHRIDPVMASAAELEAVITKCYGAGESKLSTIV</sequence>
<name>A0A840RSE5_9BURK</name>
<dbReference type="InterPro" id="IPR007831">
    <property type="entry name" value="T2SS_GspE_N"/>
</dbReference>
<reference evidence="2 3" key="1">
    <citation type="submission" date="2020-08" db="EMBL/GenBank/DDBJ databases">
        <title>Genomic Encyclopedia of Type Strains, Phase IV (KMG-IV): sequencing the most valuable type-strain genomes for metagenomic binning, comparative biology and taxonomic classification.</title>
        <authorList>
            <person name="Goeker M."/>
        </authorList>
    </citation>
    <scope>NUCLEOTIDE SEQUENCE [LARGE SCALE GENOMIC DNA]</scope>
    <source>
        <strain evidence="2 3">DSM 23240</strain>
    </source>
</reference>
<dbReference type="EMBL" id="JACHHQ010000003">
    <property type="protein sequence ID" value="MBB5199886.1"/>
    <property type="molecule type" value="Genomic_DNA"/>
</dbReference>
<organism evidence="2 3">
    <name type="scientific">Glaciimonas immobilis</name>
    <dbReference type="NCBI Taxonomy" id="728004"/>
    <lineage>
        <taxon>Bacteria</taxon>
        <taxon>Pseudomonadati</taxon>
        <taxon>Pseudomonadota</taxon>
        <taxon>Betaproteobacteria</taxon>
        <taxon>Burkholderiales</taxon>
        <taxon>Oxalobacteraceae</taxon>
        <taxon>Glaciimonas</taxon>
    </lineage>
</organism>
<evidence type="ECO:0000313" key="3">
    <source>
        <dbReference type="Proteomes" id="UP000571084"/>
    </source>
</evidence>